<evidence type="ECO:0000256" key="1">
    <source>
        <dbReference type="RuleBase" id="RU003513"/>
    </source>
</evidence>
<dbReference type="CDD" id="cd03786">
    <property type="entry name" value="GTB_UDP-GlcNAc_2-Epimerase"/>
    <property type="match status" value="1"/>
</dbReference>
<accession>A0A024QF39</accession>
<evidence type="ECO:0000313" key="3">
    <source>
        <dbReference type="EMBL" id="CDQ41104.1"/>
    </source>
</evidence>
<dbReference type="RefSeq" id="WP_021288787.1">
    <property type="nucleotide sequence ID" value="NZ_BNER01000007.1"/>
</dbReference>
<name>A0A024QF39_9BACI</name>
<dbReference type="EMBL" id="CCDP010000002">
    <property type="protein sequence ID" value="CDQ41104.1"/>
    <property type="molecule type" value="Genomic_DNA"/>
</dbReference>
<dbReference type="eggNOG" id="COG0381">
    <property type="taxonomic scope" value="Bacteria"/>
</dbReference>
<reference evidence="4" key="2">
    <citation type="submission" date="2014-05" db="EMBL/GenBank/DDBJ databases">
        <title>Draft genome sequence of Virgibacillus massiliensis Vm-5.</title>
        <authorList>
            <person name="Khelaifia S."/>
            <person name="Croce O."/>
            <person name="Lagier J.C."/>
            <person name="Raoult D."/>
        </authorList>
    </citation>
    <scope>NUCLEOTIDE SEQUENCE [LARGE SCALE GENOMIC DNA]</scope>
    <source>
        <strain evidence="4">Vm-5</strain>
    </source>
</reference>
<dbReference type="SUPFAM" id="SSF53756">
    <property type="entry name" value="UDP-Glycosyltransferase/glycogen phosphorylase"/>
    <property type="match status" value="1"/>
</dbReference>
<dbReference type="STRING" id="1462526.BN990_03457"/>
<dbReference type="GO" id="GO:0016853">
    <property type="term" value="F:isomerase activity"/>
    <property type="evidence" value="ECO:0007669"/>
    <property type="project" value="UniProtKB-KW"/>
</dbReference>
<dbReference type="NCBIfam" id="TIGR00236">
    <property type="entry name" value="wecB"/>
    <property type="match status" value="1"/>
</dbReference>
<feature type="domain" description="UDP-N-acetylglucosamine 2-epimerase" evidence="2">
    <location>
        <begin position="21"/>
        <end position="353"/>
    </location>
</feature>
<protein>
    <submittedName>
        <fullName evidence="3">UDP-2,3-diacetamido-2,3-dideoxy-D-glucuronate 2-epimerase</fullName>
    </submittedName>
</protein>
<reference evidence="3 4" key="1">
    <citation type="submission" date="2014-03" db="EMBL/GenBank/DDBJ databases">
        <authorList>
            <person name="Urmite Genomes U."/>
        </authorList>
    </citation>
    <scope>NUCLEOTIDE SEQUENCE [LARGE SCALE GENOMIC DNA]</scope>
    <source>
        <strain evidence="3 4">Vm-5</strain>
    </source>
</reference>
<evidence type="ECO:0000259" key="2">
    <source>
        <dbReference type="Pfam" id="PF02350"/>
    </source>
</evidence>
<dbReference type="Proteomes" id="UP000028875">
    <property type="component" value="Unassembled WGS sequence"/>
</dbReference>
<dbReference type="Pfam" id="PF02350">
    <property type="entry name" value="Epimerase_2"/>
    <property type="match status" value="1"/>
</dbReference>
<comment type="caution">
    <text evidence="3">The sequence shown here is derived from an EMBL/GenBank/DDBJ whole genome shotgun (WGS) entry which is preliminary data.</text>
</comment>
<evidence type="ECO:0000313" key="4">
    <source>
        <dbReference type="Proteomes" id="UP000028875"/>
    </source>
</evidence>
<gene>
    <name evidence="3" type="primary">wbpI</name>
    <name evidence="3" type="ORF">BN990_03457</name>
</gene>
<proteinExistence type="inferred from homology"/>
<organism evidence="3 4">
    <name type="scientific">Virgibacillus massiliensis</name>
    <dbReference type="NCBI Taxonomy" id="1462526"/>
    <lineage>
        <taxon>Bacteria</taxon>
        <taxon>Bacillati</taxon>
        <taxon>Bacillota</taxon>
        <taxon>Bacilli</taxon>
        <taxon>Bacillales</taxon>
        <taxon>Bacillaceae</taxon>
        <taxon>Virgibacillus</taxon>
    </lineage>
</organism>
<dbReference type="OrthoDB" id="9803238at2"/>
<dbReference type="PANTHER" id="PTHR43174">
    <property type="entry name" value="UDP-N-ACETYLGLUCOSAMINE 2-EPIMERASE"/>
    <property type="match status" value="1"/>
</dbReference>
<dbReference type="PANTHER" id="PTHR43174:SF1">
    <property type="entry name" value="UDP-N-ACETYLGLUCOSAMINE 2-EPIMERASE"/>
    <property type="match status" value="1"/>
</dbReference>
<dbReference type="Gene3D" id="3.40.50.2000">
    <property type="entry name" value="Glycogen Phosphorylase B"/>
    <property type="match status" value="2"/>
</dbReference>
<comment type="similarity">
    <text evidence="1">Belongs to the UDP-N-acetylglucosamine 2-epimerase family.</text>
</comment>
<dbReference type="InterPro" id="IPR029767">
    <property type="entry name" value="WecB-like"/>
</dbReference>
<sequence>MKILTVVGARPQFIKASMLSKAIQSEGKMEEILVHTGQHYDANMSTIFFNQLKLPKPDYYLGIGSGSHGEQTANMLAKLESIMISMEPDIVLVYGDTNSTLAGSLAAAKLHIPIAHVESGLRSYNKEMPEEINRIVTDHLSSWLFCPSQTAMTNLKKEGITSGVYQTGDIMFDAVLFFKNQALKQSTLRNDLTLKKNNYYLATIHRAENTDQVERLTAILTGLQQLDKTVVLPLHPRTKQKIEQYKLTDLITHTQIKTIEPVNYFDMLAVASDAKAILTDSGGLQKEAYMLQVPCVTLREETEWIETLETGWNQLVGADTQQIVKSMKDLSIPTNSPLLYGDGKTSSLIHNLLLQTYNKNH</sequence>
<keyword evidence="4" id="KW-1185">Reference proteome</keyword>
<dbReference type="InterPro" id="IPR003331">
    <property type="entry name" value="UDP_GlcNAc_Epimerase_2_dom"/>
</dbReference>
<dbReference type="AlphaFoldDB" id="A0A024QF39"/>
<keyword evidence="1" id="KW-0413">Isomerase</keyword>